<gene>
    <name evidence="3" type="ORF">QYE76_042771</name>
</gene>
<feature type="region of interest" description="Disordered" evidence="2">
    <location>
        <begin position="265"/>
        <end position="290"/>
    </location>
</feature>
<evidence type="ECO:0000313" key="4">
    <source>
        <dbReference type="Proteomes" id="UP001231189"/>
    </source>
</evidence>
<proteinExistence type="predicted"/>
<feature type="region of interest" description="Disordered" evidence="2">
    <location>
        <begin position="1"/>
        <end position="31"/>
    </location>
</feature>
<accession>A0AAD8THS4</accession>
<name>A0AAD8THS4_LOLMU</name>
<evidence type="ECO:0000256" key="1">
    <source>
        <dbReference type="SAM" id="Coils"/>
    </source>
</evidence>
<sequence>MEAEGVGADEGSGVAPVFPENSSPEVKPDEARPISGVLAGASEAGMVGLGLGGDIGAGSGNTEDLEMEYFKPDAEAVASKPEDEADALLRGDFGAGNGKMGDEGAHTLEVFVGEKDQAPCNGNEAGAATLKVPGGVVFPDSCSHEVKPDEAHAISGVRVGASEAGMDALGGDMDAEDLKVDNFKPDAEAATGTPADEADIDALLPGNFGAGNGKMDEEGVHTLEVTAVEMDQDPCNGNEAGAATLKVPGWVVSMVKDDVGMETLGAQGTSPSLRADMSSVDTISDPESHKGRLLCSKQEEQIESEVTALQKAEDELLRIKEELDCKQNQLLKREQDQRLKEEEWKLLQCKEEKALKEIEARTLRQIQLVQQMEATVSRKVEELAQTEEKLGGKYKQLNETLVQVHTNRSLASPAAGDSGEAKLAPPPVPRPPPSFRRCCWPRRGGGGPRCQRWLGRSRGGREDCPASRLRLLRRVRRLDGEGVRRAVGCGGRRSWCGGACGGAPGGCWRRLRPGPDLGPDGLGGPRRARQWCLRAAGHGGAAALPTRAQFAGISWSPGQRPRAWWRRSSSSLEVVWSWPAGVWPAVVDLGIPHRALVLRWRKWAALVFSPERCGSYPGSLWSLRRLSRGRR</sequence>
<reference evidence="3" key="1">
    <citation type="submission" date="2023-07" db="EMBL/GenBank/DDBJ databases">
        <title>A chromosome-level genome assembly of Lolium multiflorum.</title>
        <authorList>
            <person name="Chen Y."/>
            <person name="Copetti D."/>
            <person name="Kolliker R."/>
            <person name="Studer B."/>
        </authorList>
    </citation>
    <scope>NUCLEOTIDE SEQUENCE</scope>
    <source>
        <strain evidence="3">02402/16</strain>
        <tissue evidence="3">Leaf</tissue>
    </source>
</reference>
<evidence type="ECO:0000256" key="2">
    <source>
        <dbReference type="SAM" id="MobiDB-lite"/>
    </source>
</evidence>
<evidence type="ECO:0000313" key="3">
    <source>
        <dbReference type="EMBL" id="KAK1681923.1"/>
    </source>
</evidence>
<organism evidence="3 4">
    <name type="scientific">Lolium multiflorum</name>
    <name type="common">Italian ryegrass</name>
    <name type="synonym">Lolium perenne subsp. multiflorum</name>
    <dbReference type="NCBI Taxonomy" id="4521"/>
    <lineage>
        <taxon>Eukaryota</taxon>
        <taxon>Viridiplantae</taxon>
        <taxon>Streptophyta</taxon>
        <taxon>Embryophyta</taxon>
        <taxon>Tracheophyta</taxon>
        <taxon>Spermatophyta</taxon>
        <taxon>Magnoliopsida</taxon>
        <taxon>Liliopsida</taxon>
        <taxon>Poales</taxon>
        <taxon>Poaceae</taxon>
        <taxon>BOP clade</taxon>
        <taxon>Pooideae</taxon>
        <taxon>Poodae</taxon>
        <taxon>Poeae</taxon>
        <taxon>Poeae Chloroplast Group 2 (Poeae type)</taxon>
        <taxon>Loliodinae</taxon>
        <taxon>Loliinae</taxon>
        <taxon>Lolium</taxon>
    </lineage>
</organism>
<dbReference type="EMBL" id="JAUUTY010000002">
    <property type="protein sequence ID" value="KAK1681923.1"/>
    <property type="molecule type" value="Genomic_DNA"/>
</dbReference>
<feature type="compositionally biased region" description="Pro residues" evidence="2">
    <location>
        <begin position="424"/>
        <end position="434"/>
    </location>
</feature>
<dbReference type="Proteomes" id="UP001231189">
    <property type="component" value="Unassembled WGS sequence"/>
</dbReference>
<feature type="coiled-coil region" evidence="1">
    <location>
        <begin position="295"/>
        <end position="400"/>
    </location>
</feature>
<comment type="caution">
    <text evidence="3">The sequence shown here is derived from an EMBL/GenBank/DDBJ whole genome shotgun (WGS) entry which is preliminary data.</text>
</comment>
<dbReference type="AlphaFoldDB" id="A0AAD8THS4"/>
<keyword evidence="1" id="KW-0175">Coiled coil</keyword>
<feature type="region of interest" description="Disordered" evidence="2">
    <location>
        <begin position="411"/>
        <end position="437"/>
    </location>
</feature>
<protein>
    <submittedName>
        <fullName evidence="3">Uncharacterized protein</fullName>
    </submittedName>
</protein>
<keyword evidence="4" id="KW-1185">Reference proteome</keyword>